<evidence type="ECO:0000313" key="2">
    <source>
        <dbReference type="Proteomes" id="UP000578077"/>
    </source>
</evidence>
<accession>A0A841E5Z9</accession>
<organism evidence="1 2">
    <name type="scientific">Streptomonospora salina</name>
    <dbReference type="NCBI Taxonomy" id="104205"/>
    <lineage>
        <taxon>Bacteria</taxon>
        <taxon>Bacillati</taxon>
        <taxon>Actinomycetota</taxon>
        <taxon>Actinomycetes</taxon>
        <taxon>Streptosporangiales</taxon>
        <taxon>Nocardiopsidaceae</taxon>
        <taxon>Streptomonospora</taxon>
    </lineage>
</organism>
<name>A0A841E5Z9_9ACTN</name>
<dbReference type="AlphaFoldDB" id="A0A841E5Z9"/>
<sequence length="168" mass="18485">MTGSTAPDRAYIDTLKRHFGDLRDGTHGGARQRGEKEELFEAAAKLLDPHARMVLTELDHGMLLDSGRVEANGPRRTSDGGMAATWALTWPEQQKAGIRPVSLIAHYGAGFHHPHLRGATVSEWPLNVFTDEQARGEIPMMRAIAAGDLHNLVFQRDYRIVPAIVGDV</sequence>
<gene>
    <name evidence="1" type="ORF">HNR25_002326</name>
</gene>
<dbReference type="RefSeq" id="WP_184634911.1">
    <property type="nucleotide sequence ID" value="NZ_BAABKT010000007.1"/>
</dbReference>
<protein>
    <submittedName>
        <fullName evidence="1">Uncharacterized protein</fullName>
    </submittedName>
</protein>
<dbReference type="Proteomes" id="UP000578077">
    <property type="component" value="Unassembled WGS sequence"/>
</dbReference>
<evidence type="ECO:0000313" key="1">
    <source>
        <dbReference type="EMBL" id="MBB5998575.1"/>
    </source>
</evidence>
<proteinExistence type="predicted"/>
<keyword evidence="2" id="KW-1185">Reference proteome</keyword>
<reference evidence="1 2" key="1">
    <citation type="submission" date="2020-08" db="EMBL/GenBank/DDBJ databases">
        <title>Sequencing the genomes of 1000 actinobacteria strains.</title>
        <authorList>
            <person name="Klenk H.-P."/>
        </authorList>
    </citation>
    <scope>NUCLEOTIDE SEQUENCE [LARGE SCALE GENOMIC DNA]</scope>
    <source>
        <strain evidence="1 2">DSM 44593</strain>
    </source>
</reference>
<dbReference type="EMBL" id="JACHLY010000001">
    <property type="protein sequence ID" value="MBB5998575.1"/>
    <property type="molecule type" value="Genomic_DNA"/>
</dbReference>
<comment type="caution">
    <text evidence="1">The sequence shown here is derived from an EMBL/GenBank/DDBJ whole genome shotgun (WGS) entry which is preliminary data.</text>
</comment>